<dbReference type="CDD" id="cd04301">
    <property type="entry name" value="NAT_SF"/>
    <property type="match status" value="1"/>
</dbReference>
<dbReference type="PANTHER" id="PTHR43877">
    <property type="entry name" value="AMINOALKYLPHOSPHONATE N-ACETYLTRANSFERASE-RELATED-RELATED"/>
    <property type="match status" value="1"/>
</dbReference>
<sequence>MSSNALAIRCHVLESADLTTDLTDAAALLLQRLVADGAALGWTAPPGRAEVADLLWELVDDSPQDASLVVAMVGDDLAGFGFWRRYIRPTYRPHADLEKLAVAKEFQRRGIARALVTELARTAREAGVEMLTLDFRGDNEGAERLYVSCGFREYGRLEEFVAPDAEHRYDRVLHVLDLREAD</sequence>
<name>A0ABT6C892_9MICO</name>
<proteinExistence type="predicted"/>
<evidence type="ECO:0000256" key="2">
    <source>
        <dbReference type="ARBA" id="ARBA00023315"/>
    </source>
</evidence>
<dbReference type="Proteomes" id="UP001528912">
    <property type="component" value="Unassembled WGS sequence"/>
</dbReference>
<gene>
    <name evidence="4" type="ORF">P4R38_12935</name>
</gene>
<dbReference type="Gene3D" id="3.40.630.30">
    <property type="match status" value="1"/>
</dbReference>
<dbReference type="InterPro" id="IPR000182">
    <property type="entry name" value="GNAT_dom"/>
</dbReference>
<dbReference type="Pfam" id="PF00583">
    <property type="entry name" value="Acetyltransf_1"/>
    <property type="match status" value="1"/>
</dbReference>
<dbReference type="SUPFAM" id="SSF55729">
    <property type="entry name" value="Acyl-CoA N-acyltransferases (Nat)"/>
    <property type="match status" value="1"/>
</dbReference>
<dbReference type="EMBL" id="JAROAV010000032">
    <property type="protein sequence ID" value="MDF8265154.1"/>
    <property type="molecule type" value="Genomic_DNA"/>
</dbReference>
<keyword evidence="1" id="KW-0808">Transferase</keyword>
<organism evidence="4 5">
    <name type="scientific">Luteipulveratus flavus</name>
    <dbReference type="NCBI Taxonomy" id="3031728"/>
    <lineage>
        <taxon>Bacteria</taxon>
        <taxon>Bacillati</taxon>
        <taxon>Actinomycetota</taxon>
        <taxon>Actinomycetes</taxon>
        <taxon>Micrococcales</taxon>
        <taxon>Dermacoccaceae</taxon>
        <taxon>Luteipulveratus</taxon>
    </lineage>
</organism>
<reference evidence="4 5" key="1">
    <citation type="submission" date="2023-03" db="EMBL/GenBank/DDBJ databases">
        <title>YIM 133296 draft genome.</title>
        <authorList>
            <person name="Xiong L."/>
        </authorList>
    </citation>
    <scope>NUCLEOTIDE SEQUENCE [LARGE SCALE GENOMIC DNA]</scope>
    <source>
        <strain evidence="4 5">YIM 133296</strain>
    </source>
</reference>
<comment type="caution">
    <text evidence="4">The sequence shown here is derived from an EMBL/GenBank/DDBJ whole genome shotgun (WGS) entry which is preliminary data.</text>
</comment>
<accession>A0ABT6C892</accession>
<dbReference type="RefSeq" id="WP_277192478.1">
    <property type="nucleotide sequence ID" value="NZ_JAROAV010000032.1"/>
</dbReference>
<evidence type="ECO:0000313" key="5">
    <source>
        <dbReference type="Proteomes" id="UP001528912"/>
    </source>
</evidence>
<keyword evidence="5" id="KW-1185">Reference proteome</keyword>
<dbReference type="PROSITE" id="PS51186">
    <property type="entry name" value="GNAT"/>
    <property type="match status" value="1"/>
</dbReference>
<keyword evidence="2" id="KW-0012">Acyltransferase</keyword>
<evidence type="ECO:0000256" key="1">
    <source>
        <dbReference type="ARBA" id="ARBA00022679"/>
    </source>
</evidence>
<dbReference type="InterPro" id="IPR016181">
    <property type="entry name" value="Acyl_CoA_acyltransferase"/>
</dbReference>
<protein>
    <submittedName>
        <fullName evidence="4">GNAT family N-acetyltransferase</fullName>
    </submittedName>
</protein>
<dbReference type="InterPro" id="IPR050832">
    <property type="entry name" value="Bact_Acetyltransf"/>
</dbReference>
<feature type="domain" description="N-acetyltransferase" evidence="3">
    <location>
        <begin position="13"/>
        <end position="179"/>
    </location>
</feature>
<evidence type="ECO:0000259" key="3">
    <source>
        <dbReference type="PROSITE" id="PS51186"/>
    </source>
</evidence>
<evidence type="ECO:0000313" key="4">
    <source>
        <dbReference type="EMBL" id="MDF8265154.1"/>
    </source>
</evidence>